<feature type="compositionally biased region" description="Low complexity" evidence="1">
    <location>
        <begin position="141"/>
        <end position="155"/>
    </location>
</feature>
<dbReference type="AlphaFoldDB" id="A0A180GU89"/>
<gene>
    <name evidence="2" type="ORF">PTTG_26368</name>
</gene>
<evidence type="ECO:0000313" key="2">
    <source>
        <dbReference type="EMBL" id="OAV96366.1"/>
    </source>
</evidence>
<reference evidence="3 4" key="3">
    <citation type="journal article" date="2017" name="G3 (Bethesda)">
        <title>Comparative analysis highlights variable genome content of wheat rusts and divergence of the mating loci.</title>
        <authorList>
            <person name="Cuomo C.A."/>
            <person name="Bakkeren G."/>
            <person name="Khalil H.B."/>
            <person name="Panwar V."/>
            <person name="Joly D."/>
            <person name="Linning R."/>
            <person name="Sakthikumar S."/>
            <person name="Song X."/>
            <person name="Adiconis X."/>
            <person name="Fan L."/>
            <person name="Goldberg J.M."/>
            <person name="Levin J.Z."/>
            <person name="Young S."/>
            <person name="Zeng Q."/>
            <person name="Anikster Y."/>
            <person name="Bruce M."/>
            <person name="Wang M."/>
            <person name="Yin C."/>
            <person name="McCallum B."/>
            <person name="Szabo L.J."/>
            <person name="Hulbert S."/>
            <person name="Chen X."/>
            <person name="Fellers J.P."/>
        </authorList>
    </citation>
    <scope>NUCLEOTIDE SEQUENCE</scope>
    <source>
        <strain evidence="4">Isolate 1-1 / race 1 (BBBD)</strain>
        <strain evidence="3">isolate 1-1 / race 1 (BBBD)</strain>
    </source>
</reference>
<feature type="compositionally biased region" description="Basic and acidic residues" evidence="1">
    <location>
        <begin position="1"/>
        <end position="17"/>
    </location>
</feature>
<dbReference type="STRING" id="630390.A0A180GU89"/>
<sequence>GEQQTTHEHHQPDKDGQEINNSIRKRRIIPGLGNRHRGGPKRTIRGRSRRKTPPPPPATATARKTAKKKNGKTNRNKNSPLTTGTSTSTSKPKQKQNNPSSKAATPPTDREEQPKQNHALKSLTIPPPAEPIETLPLNSDSTPITSPSISTTTSIVRVGRPFTVQRRRDKAVKPWSGSRNNLGGFIS</sequence>
<dbReference type="VEuPathDB" id="FungiDB:PTTG_26368"/>
<feature type="region of interest" description="Disordered" evidence="1">
    <location>
        <begin position="1"/>
        <end position="187"/>
    </location>
</feature>
<name>A0A180GU89_PUCT1</name>
<feature type="compositionally biased region" description="Low complexity" evidence="1">
    <location>
        <begin position="76"/>
        <end position="90"/>
    </location>
</feature>
<evidence type="ECO:0000313" key="3">
    <source>
        <dbReference type="EnsemblFungi" id="PTTG_26368-t43_1-p1"/>
    </source>
</evidence>
<accession>A0A180GU89</accession>
<organism evidence="2">
    <name type="scientific">Puccinia triticina (isolate 1-1 / race 1 (BBBD))</name>
    <name type="common">Brown leaf rust fungus</name>
    <dbReference type="NCBI Taxonomy" id="630390"/>
    <lineage>
        <taxon>Eukaryota</taxon>
        <taxon>Fungi</taxon>
        <taxon>Dikarya</taxon>
        <taxon>Basidiomycota</taxon>
        <taxon>Pucciniomycotina</taxon>
        <taxon>Pucciniomycetes</taxon>
        <taxon>Pucciniales</taxon>
        <taxon>Pucciniaceae</taxon>
        <taxon>Puccinia</taxon>
    </lineage>
</organism>
<proteinExistence type="predicted"/>
<feature type="non-terminal residue" evidence="2">
    <location>
        <position position="1"/>
    </location>
</feature>
<reference evidence="3" key="4">
    <citation type="submission" date="2025-05" db="UniProtKB">
        <authorList>
            <consortium name="EnsemblFungi"/>
        </authorList>
    </citation>
    <scope>IDENTIFICATION</scope>
    <source>
        <strain evidence="3">isolate 1-1 / race 1 (BBBD)</strain>
    </source>
</reference>
<reference evidence="2" key="1">
    <citation type="submission" date="2009-11" db="EMBL/GenBank/DDBJ databases">
        <authorList>
            <consortium name="The Broad Institute Genome Sequencing Platform"/>
            <person name="Ward D."/>
            <person name="Feldgarden M."/>
            <person name="Earl A."/>
            <person name="Young S.K."/>
            <person name="Zeng Q."/>
            <person name="Koehrsen M."/>
            <person name="Alvarado L."/>
            <person name="Berlin A."/>
            <person name="Bochicchio J."/>
            <person name="Borenstein D."/>
            <person name="Chapman S.B."/>
            <person name="Chen Z."/>
            <person name="Engels R."/>
            <person name="Freedman E."/>
            <person name="Gellesch M."/>
            <person name="Goldberg J."/>
            <person name="Griggs A."/>
            <person name="Gujja S."/>
            <person name="Heilman E."/>
            <person name="Heiman D."/>
            <person name="Hepburn T."/>
            <person name="Howarth C."/>
            <person name="Jen D."/>
            <person name="Larson L."/>
            <person name="Lewis B."/>
            <person name="Mehta T."/>
            <person name="Park D."/>
            <person name="Pearson M."/>
            <person name="Roberts A."/>
            <person name="Saif S."/>
            <person name="Shea T."/>
            <person name="Shenoy N."/>
            <person name="Sisk P."/>
            <person name="Stolte C."/>
            <person name="Sykes S."/>
            <person name="Thomson T."/>
            <person name="Walk T."/>
            <person name="White J."/>
            <person name="Yandava C."/>
            <person name="Izard J."/>
            <person name="Baranova O.V."/>
            <person name="Blanton J.M."/>
            <person name="Tanner A.C."/>
            <person name="Dewhirst F.E."/>
            <person name="Haas B."/>
            <person name="Nusbaum C."/>
            <person name="Birren B."/>
        </authorList>
    </citation>
    <scope>NUCLEOTIDE SEQUENCE [LARGE SCALE GENOMIC DNA]</scope>
    <source>
        <strain evidence="2">1-1 BBBD Race 1</strain>
    </source>
</reference>
<feature type="compositionally biased region" description="Basic residues" evidence="1">
    <location>
        <begin position="64"/>
        <end position="75"/>
    </location>
</feature>
<dbReference type="EMBL" id="ADAS02000020">
    <property type="protein sequence ID" value="OAV96366.1"/>
    <property type="molecule type" value="Genomic_DNA"/>
</dbReference>
<keyword evidence="4" id="KW-1185">Reference proteome</keyword>
<feature type="compositionally biased region" description="Basic residues" evidence="1">
    <location>
        <begin position="23"/>
        <end position="52"/>
    </location>
</feature>
<protein>
    <submittedName>
        <fullName evidence="2 3">Uncharacterized protein</fullName>
    </submittedName>
</protein>
<evidence type="ECO:0000313" key="4">
    <source>
        <dbReference type="Proteomes" id="UP000005240"/>
    </source>
</evidence>
<evidence type="ECO:0000256" key="1">
    <source>
        <dbReference type="SAM" id="MobiDB-lite"/>
    </source>
</evidence>
<reference evidence="2" key="2">
    <citation type="submission" date="2016-05" db="EMBL/GenBank/DDBJ databases">
        <title>Comparative analysis highlights variable genome content of wheat rusts and divergence of the mating loci.</title>
        <authorList>
            <person name="Cuomo C.A."/>
            <person name="Bakkeren G."/>
            <person name="Szabo L."/>
            <person name="Khalil H."/>
            <person name="Joly D."/>
            <person name="Goldberg J."/>
            <person name="Young S."/>
            <person name="Zeng Q."/>
            <person name="Fellers J."/>
        </authorList>
    </citation>
    <scope>NUCLEOTIDE SEQUENCE [LARGE SCALE GENOMIC DNA]</scope>
    <source>
        <strain evidence="2">1-1 BBBD Race 1</strain>
    </source>
</reference>
<dbReference type="Proteomes" id="UP000005240">
    <property type="component" value="Unassembled WGS sequence"/>
</dbReference>
<dbReference type="EnsemblFungi" id="PTTG_26368-t43_1">
    <property type="protein sequence ID" value="PTTG_26368-t43_1-p1"/>
    <property type="gene ID" value="PTTG_26368"/>
</dbReference>